<dbReference type="OrthoDB" id="5986190at2759"/>
<dbReference type="AlphaFoldDB" id="A0A0C3HKS4"/>
<dbReference type="SUPFAM" id="SSF48452">
    <property type="entry name" value="TPR-like"/>
    <property type="match status" value="1"/>
</dbReference>
<dbReference type="HOGENOM" id="CLU_000288_125_4_1"/>
<dbReference type="InParanoid" id="A0A0C3HKS4"/>
<dbReference type="Gene3D" id="1.25.40.10">
    <property type="entry name" value="Tetratricopeptide repeat domain"/>
    <property type="match status" value="1"/>
</dbReference>
<protein>
    <submittedName>
        <fullName evidence="3">Uncharacterized protein</fullName>
    </submittedName>
</protein>
<dbReference type="Pfam" id="PF13424">
    <property type="entry name" value="TPR_12"/>
    <property type="match status" value="1"/>
</dbReference>
<gene>
    <name evidence="3" type="ORF">OIDMADRAFT_175541</name>
</gene>
<evidence type="ECO:0000259" key="2">
    <source>
        <dbReference type="Pfam" id="PF06985"/>
    </source>
</evidence>
<dbReference type="PANTHER" id="PTHR10622">
    <property type="entry name" value="HET DOMAIN-CONTAINING PROTEIN"/>
    <property type="match status" value="1"/>
</dbReference>
<organism evidence="3 4">
    <name type="scientific">Oidiodendron maius (strain Zn)</name>
    <dbReference type="NCBI Taxonomy" id="913774"/>
    <lineage>
        <taxon>Eukaryota</taxon>
        <taxon>Fungi</taxon>
        <taxon>Dikarya</taxon>
        <taxon>Ascomycota</taxon>
        <taxon>Pezizomycotina</taxon>
        <taxon>Leotiomycetes</taxon>
        <taxon>Leotiomycetes incertae sedis</taxon>
        <taxon>Myxotrichaceae</taxon>
        <taxon>Oidiodendron</taxon>
    </lineage>
</organism>
<feature type="domain" description="NB-ARC" evidence="1">
    <location>
        <begin position="275"/>
        <end position="447"/>
    </location>
</feature>
<accession>A0A0C3HKS4</accession>
<dbReference type="Pfam" id="PF06985">
    <property type="entry name" value="HET"/>
    <property type="match status" value="1"/>
</dbReference>
<dbReference type="EMBL" id="KN832870">
    <property type="protein sequence ID" value="KIN08841.1"/>
    <property type="molecule type" value="Genomic_DNA"/>
</dbReference>
<sequence>MRLLKLIGPGQFSIIEVTGHNTPPYAILSHTWADGQEVSFKDFMEGNGKSKAGYRKISFCSEQAARDNLHYFWVDTCCIDKSNNTELTEAINSMFRWYRDAARCYTYLADVSIPGYDTDPQSCQSIWEASFRESRWFTRGWTLQELIAPASVEFFSAEGKRLGDKKSLQQQIYEITGIPIQALQGNPFSHFSVTERIAWAAKRQTTKEEDEAYCLLGICEVSMPLVYGEGKPKALNRLLREVSESCKEDNDITELEDNTPFLVPFERNARFTGRETQLADLEGKLFAGEQTTRVAIAGLGGIGKTQVALELAYRTRQKYKNCLVLWIPVTSMESFNQAYLDIAQQLNVTGWNDKKADVKKLVQLHLSKESAGRWLLVFDNADDIDIWVTKLGSESRSNRLIDYLPRSTQGCIIFTTRDRKTAVKLVHQNVIEVPEMDEGMAIQLLEKRLVNPGLIKNQPDTKALLKELTYLPLAIVQAAAYINENRIEFADYLSLLADQEEDVIDLLSEEFEDDGRYRNMKNPVATTWLISFEQIRQRDALAADYLSFMCCIDSKDIPQSLLPPAPSRKREMEAIGTLDAYSFISKRPVDLAFDLHRLVHLSMRNWLRKEQLLAHSTEEVIKRLEEVFPDDDHKNRTVWRTYLPHVRYVLESKLVDKDWQSRIDLMRRYGTCLYEDGRWSEAEAAFTEVLEIKRRNIGADHPSTLTIMADLASTYWNQGRWDEAEELDMQVMEKSRTKLGADHPDTLTSMANLAATYRNQGRWDEAEVLEVQVMEKSRIKLGADRPDTLNSMANLAS</sequence>
<reference evidence="4" key="2">
    <citation type="submission" date="2015-01" db="EMBL/GenBank/DDBJ databases">
        <title>Evolutionary Origins and Diversification of the Mycorrhizal Mutualists.</title>
        <authorList>
            <consortium name="DOE Joint Genome Institute"/>
            <consortium name="Mycorrhizal Genomics Consortium"/>
            <person name="Kohler A."/>
            <person name="Kuo A."/>
            <person name="Nagy L.G."/>
            <person name="Floudas D."/>
            <person name="Copeland A."/>
            <person name="Barry K.W."/>
            <person name="Cichocki N."/>
            <person name="Veneault-Fourrey C."/>
            <person name="LaButti K."/>
            <person name="Lindquist E.A."/>
            <person name="Lipzen A."/>
            <person name="Lundell T."/>
            <person name="Morin E."/>
            <person name="Murat C."/>
            <person name="Riley R."/>
            <person name="Ohm R."/>
            <person name="Sun H."/>
            <person name="Tunlid A."/>
            <person name="Henrissat B."/>
            <person name="Grigoriev I.V."/>
            <person name="Hibbett D.S."/>
            <person name="Martin F."/>
        </authorList>
    </citation>
    <scope>NUCLEOTIDE SEQUENCE [LARGE SCALE GENOMIC DNA]</scope>
    <source>
        <strain evidence="4">Zn</strain>
    </source>
</reference>
<proteinExistence type="predicted"/>
<feature type="non-terminal residue" evidence="3">
    <location>
        <position position="797"/>
    </location>
</feature>
<dbReference type="Gene3D" id="3.40.50.300">
    <property type="entry name" value="P-loop containing nucleotide triphosphate hydrolases"/>
    <property type="match status" value="1"/>
</dbReference>
<dbReference type="PANTHER" id="PTHR10622:SF11">
    <property type="entry name" value="HET-DOMAIN-CONTAINING PROTEIN"/>
    <property type="match status" value="1"/>
</dbReference>
<name>A0A0C3HKS4_OIDMZ</name>
<evidence type="ECO:0000313" key="4">
    <source>
        <dbReference type="Proteomes" id="UP000054321"/>
    </source>
</evidence>
<dbReference type="InterPro" id="IPR002182">
    <property type="entry name" value="NB-ARC"/>
</dbReference>
<dbReference type="InterPro" id="IPR027417">
    <property type="entry name" value="P-loop_NTPase"/>
</dbReference>
<dbReference type="Proteomes" id="UP000054321">
    <property type="component" value="Unassembled WGS sequence"/>
</dbReference>
<dbReference type="Pfam" id="PF00931">
    <property type="entry name" value="NB-ARC"/>
    <property type="match status" value="1"/>
</dbReference>
<keyword evidence="4" id="KW-1185">Reference proteome</keyword>
<reference evidence="3 4" key="1">
    <citation type="submission" date="2014-04" db="EMBL/GenBank/DDBJ databases">
        <authorList>
            <consortium name="DOE Joint Genome Institute"/>
            <person name="Kuo A."/>
            <person name="Martino E."/>
            <person name="Perotto S."/>
            <person name="Kohler A."/>
            <person name="Nagy L.G."/>
            <person name="Floudas D."/>
            <person name="Copeland A."/>
            <person name="Barry K.W."/>
            <person name="Cichocki N."/>
            <person name="Veneault-Fourrey C."/>
            <person name="LaButti K."/>
            <person name="Lindquist E.A."/>
            <person name="Lipzen A."/>
            <person name="Lundell T."/>
            <person name="Morin E."/>
            <person name="Murat C."/>
            <person name="Sun H."/>
            <person name="Tunlid A."/>
            <person name="Henrissat B."/>
            <person name="Grigoriev I.V."/>
            <person name="Hibbett D.S."/>
            <person name="Martin F."/>
            <person name="Nordberg H.P."/>
            <person name="Cantor M.N."/>
            <person name="Hua S.X."/>
        </authorList>
    </citation>
    <scope>NUCLEOTIDE SEQUENCE [LARGE SCALE GENOMIC DNA]</scope>
    <source>
        <strain evidence="3 4">Zn</strain>
    </source>
</reference>
<evidence type="ECO:0000259" key="1">
    <source>
        <dbReference type="Pfam" id="PF00931"/>
    </source>
</evidence>
<evidence type="ECO:0000313" key="3">
    <source>
        <dbReference type="EMBL" id="KIN08841.1"/>
    </source>
</evidence>
<dbReference type="InterPro" id="IPR011990">
    <property type="entry name" value="TPR-like_helical_dom_sf"/>
</dbReference>
<feature type="domain" description="Heterokaryon incompatibility" evidence="2">
    <location>
        <begin position="25"/>
        <end position="110"/>
    </location>
</feature>
<dbReference type="InterPro" id="IPR010730">
    <property type="entry name" value="HET"/>
</dbReference>
<dbReference type="SUPFAM" id="SSF52540">
    <property type="entry name" value="P-loop containing nucleoside triphosphate hydrolases"/>
    <property type="match status" value="1"/>
</dbReference>
<dbReference type="Pfam" id="PF13374">
    <property type="entry name" value="TPR_10"/>
    <property type="match status" value="1"/>
</dbReference>
<dbReference type="STRING" id="913774.A0A0C3HKS4"/>
<dbReference type="GO" id="GO:0043531">
    <property type="term" value="F:ADP binding"/>
    <property type="evidence" value="ECO:0007669"/>
    <property type="project" value="InterPro"/>
</dbReference>